<organism evidence="2 3">
    <name type="scientific">Corynebacterium doosanense CAU 212 = DSM 45436</name>
    <dbReference type="NCBI Taxonomy" id="558173"/>
    <lineage>
        <taxon>Bacteria</taxon>
        <taxon>Bacillati</taxon>
        <taxon>Actinomycetota</taxon>
        <taxon>Actinomycetes</taxon>
        <taxon>Mycobacteriales</taxon>
        <taxon>Corynebacteriaceae</taxon>
        <taxon>Corynebacterium</taxon>
    </lineage>
</organism>
<dbReference type="RefSeq" id="WP_018022404.1">
    <property type="nucleotide sequence ID" value="NZ_AQUX01000007.1"/>
</dbReference>
<dbReference type="eggNOG" id="COG5658">
    <property type="taxonomic scope" value="Bacteria"/>
</dbReference>
<keyword evidence="1" id="KW-0812">Transmembrane</keyword>
<proteinExistence type="predicted"/>
<dbReference type="AlphaFoldDB" id="A0A097IJ04"/>
<feature type="transmembrane region" description="Helical" evidence="1">
    <location>
        <begin position="80"/>
        <end position="98"/>
    </location>
</feature>
<sequence>MIVFGTILALLAVVLLIVGGLAAARKLPGNSVVGIRVAEVRKSRKIWDAAHHVAGMFWLVGGVALVFGALVAFRAEGSMWLIPAATVLVALIAVGAGANAGARAAATIDVAEELEKKSQPAAPAPAVDLEALRRAASQADRHEER</sequence>
<dbReference type="OrthoDB" id="4420493at2"/>
<evidence type="ECO:0000313" key="2">
    <source>
        <dbReference type="EMBL" id="AIT62093.1"/>
    </source>
</evidence>
<dbReference type="STRING" id="558173.CDOO_13110"/>
<name>A0A097IJ04_9CORY</name>
<dbReference type="KEGG" id="cdo:CDOO_13110"/>
<reference evidence="2 3" key="1">
    <citation type="submission" date="2013-09" db="EMBL/GenBank/DDBJ databases">
        <title>Complete genome sequence of Corynebacterium doosanense CAU 212(T) (=DSM 45436(T)), isolated from activated sludge.</title>
        <authorList>
            <person name="Schaffert L."/>
            <person name="Albersmeier A."/>
            <person name="Kalinowski J."/>
            <person name="Ruckert C."/>
        </authorList>
    </citation>
    <scope>NUCLEOTIDE SEQUENCE [LARGE SCALE GENOMIC DNA]</scope>
    <source>
        <strain evidence="2 3">CAU 212</strain>
    </source>
</reference>
<protein>
    <submittedName>
        <fullName evidence="2">Membrane protein</fullName>
    </submittedName>
</protein>
<dbReference type="InterPro" id="IPR025962">
    <property type="entry name" value="SdpI/YhfL"/>
</dbReference>
<keyword evidence="3" id="KW-1185">Reference proteome</keyword>
<keyword evidence="1" id="KW-0472">Membrane</keyword>
<dbReference type="HOGENOM" id="CLU_113638_0_0_11"/>
<gene>
    <name evidence="2" type="ORF">CDOO_13110</name>
</gene>
<feature type="transmembrane region" description="Helical" evidence="1">
    <location>
        <begin position="53"/>
        <end position="73"/>
    </location>
</feature>
<evidence type="ECO:0000313" key="3">
    <source>
        <dbReference type="Proteomes" id="UP000029914"/>
    </source>
</evidence>
<keyword evidence="1" id="KW-1133">Transmembrane helix</keyword>
<evidence type="ECO:0000256" key="1">
    <source>
        <dbReference type="SAM" id="Phobius"/>
    </source>
</evidence>
<dbReference type="Pfam" id="PF13630">
    <property type="entry name" value="SdpI"/>
    <property type="match status" value="1"/>
</dbReference>
<dbReference type="Proteomes" id="UP000029914">
    <property type="component" value="Chromosome"/>
</dbReference>
<accession>A0A097IJ04</accession>
<dbReference type="EMBL" id="CP006764">
    <property type="protein sequence ID" value="AIT62093.1"/>
    <property type="molecule type" value="Genomic_DNA"/>
</dbReference>